<evidence type="ECO:0000313" key="2">
    <source>
        <dbReference type="EMBL" id="MDR6246182.1"/>
    </source>
</evidence>
<name>A0ABU1J3U6_9BACL</name>
<feature type="compositionally biased region" description="Basic and acidic residues" evidence="1">
    <location>
        <begin position="136"/>
        <end position="157"/>
    </location>
</feature>
<feature type="region of interest" description="Disordered" evidence="1">
    <location>
        <begin position="124"/>
        <end position="308"/>
    </location>
</feature>
<comment type="caution">
    <text evidence="2">The sequence shown here is derived from an EMBL/GenBank/DDBJ whole genome shotgun (WGS) entry which is preliminary data.</text>
</comment>
<evidence type="ECO:0000313" key="3">
    <source>
        <dbReference type="Proteomes" id="UP001185028"/>
    </source>
</evidence>
<organism evidence="2 3">
    <name type="scientific">Paenibacillus hunanensis</name>
    <dbReference type="NCBI Taxonomy" id="539262"/>
    <lineage>
        <taxon>Bacteria</taxon>
        <taxon>Bacillati</taxon>
        <taxon>Bacillota</taxon>
        <taxon>Bacilli</taxon>
        <taxon>Bacillales</taxon>
        <taxon>Paenibacillaceae</taxon>
        <taxon>Paenibacillus</taxon>
    </lineage>
</organism>
<feature type="compositionally biased region" description="Polar residues" evidence="1">
    <location>
        <begin position="197"/>
        <end position="209"/>
    </location>
</feature>
<reference evidence="2 3" key="1">
    <citation type="submission" date="2023-07" db="EMBL/GenBank/DDBJ databases">
        <title>Genomic Encyclopedia of Type Strains, Phase IV (KMG-IV): sequencing the most valuable type-strain genomes for metagenomic binning, comparative biology and taxonomic classification.</title>
        <authorList>
            <person name="Goeker M."/>
        </authorList>
    </citation>
    <scope>NUCLEOTIDE SEQUENCE [LARGE SCALE GENOMIC DNA]</scope>
    <source>
        <strain evidence="2 3">DSM 22170</strain>
    </source>
</reference>
<gene>
    <name evidence="2" type="ORF">JOC58_004101</name>
</gene>
<feature type="compositionally biased region" description="Polar residues" evidence="1">
    <location>
        <begin position="124"/>
        <end position="135"/>
    </location>
</feature>
<feature type="compositionally biased region" description="Polar residues" evidence="1">
    <location>
        <begin position="239"/>
        <end position="253"/>
    </location>
</feature>
<protein>
    <recommendedName>
        <fullName evidence="4">DUF5666 domain-containing protein</fullName>
    </recommendedName>
</protein>
<dbReference type="RefSeq" id="WP_188775010.1">
    <property type="nucleotide sequence ID" value="NZ_BMMB01000003.1"/>
</dbReference>
<accession>A0ABU1J3U6</accession>
<evidence type="ECO:0008006" key="4">
    <source>
        <dbReference type="Google" id="ProtNLM"/>
    </source>
</evidence>
<keyword evidence="3" id="KW-1185">Reference proteome</keyword>
<feature type="compositionally biased region" description="Gly residues" evidence="1">
    <location>
        <begin position="217"/>
        <end position="234"/>
    </location>
</feature>
<dbReference type="EMBL" id="JAVDQH010000023">
    <property type="protein sequence ID" value="MDR6246182.1"/>
    <property type="molecule type" value="Genomic_DNA"/>
</dbReference>
<sequence length="335" mass="34592">MSIHKKGLFSIHSNECVTSTEQKSRHINKDIQPVRSVIHIARHRRRVLTTMAVLLGSVLLLSACNPITSQNIKLSSAAATGTGAGMMRPMNGMRDAGMRELANPDLIARVVAVDGNKVKVELMESSTSKTDASTRNTDKSTTDKTTTDKTSTDKAATDKTATNQGAAGLPDATGIEKGTGTSANGSDYTATGERKTITLSDEVQISEMSTLMERSGRGGGMDRNAGGTGGGNWMGAGSRSDTPNTGSGQQGNATDPAGNGAGGMNGNGSPAMPGDPTGAGSTPGDRSASDSTTRERGTGGDTATTQAELQAGDIVMIWYEEGEAIAKRIVILPMQ</sequence>
<evidence type="ECO:0000256" key="1">
    <source>
        <dbReference type="SAM" id="MobiDB-lite"/>
    </source>
</evidence>
<dbReference type="Proteomes" id="UP001185028">
    <property type="component" value="Unassembled WGS sequence"/>
</dbReference>
<proteinExistence type="predicted"/>
<feature type="compositionally biased region" description="Polar residues" evidence="1">
    <location>
        <begin position="179"/>
        <end position="189"/>
    </location>
</feature>